<comment type="similarity">
    <text evidence="1 5 6">Belongs to the universal ribosomal protein uS9 family.</text>
</comment>
<evidence type="ECO:0000256" key="3">
    <source>
        <dbReference type="ARBA" id="ARBA00023274"/>
    </source>
</evidence>
<dbReference type="InterPro" id="IPR014721">
    <property type="entry name" value="Ribsml_uS5_D2-typ_fold_subgr"/>
</dbReference>
<keyword evidence="2 5" id="KW-0689">Ribosomal protein</keyword>
<keyword evidence="3 5" id="KW-0687">Ribonucleoprotein</keyword>
<name>A0A1G2KW72_9BACT</name>
<evidence type="ECO:0000313" key="8">
    <source>
        <dbReference type="EMBL" id="OHA03653.1"/>
    </source>
</evidence>
<feature type="compositionally biased region" description="Basic residues" evidence="7">
    <location>
        <begin position="117"/>
        <end position="136"/>
    </location>
</feature>
<dbReference type="PROSITE" id="PS00360">
    <property type="entry name" value="RIBOSOMAL_S9"/>
    <property type="match status" value="1"/>
</dbReference>
<dbReference type="Pfam" id="PF00380">
    <property type="entry name" value="Ribosomal_S9"/>
    <property type="match status" value="1"/>
</dbReference>
<dbReference type="SUPFAM" id="SSF54211">
    <property type="entry name" value="Ribosomal protein S5 domain 2-like"/>
    <property type="match status" value="1"/>
</dbReference>
<dbReference type="HAMAP" id="MF_00532_B">
    <property type="entry name" value="Ribosomal_uS9_B"/>
    <property type="match status" value="1"/>
</dbReference>
<reference evidence="8 9" key="1">
    <citation type="journal article" date="2016" name="Nat. Commun.">
        <title>Thousands of microbial genomes shed light on interconnected biogeochemical processes in an aquifer system.</title>
        <authorList>
            <person name="Anantharaman K."/>
            <person name="Brown C.T."/>
            <person name="Hug L.A."/>
            <person name="Sharon I."/>
            <person name="Castelle C.J."/>
            <person name="Probst A.J."/>
            <person name="Thomas B.C."/>
            <person name="Singh A."/>
            <person name="Wilkins M.J."/>
            <person name="Karaoz U."/>
            <person name="Brodie E.L."/>
            <person name="Williams K.H."/>
            <person name="Hubbard S.S."/>
            <person name="Banfield J.F."/>
        </authorList>
    </citation>
    <scope>NUCLEOTIDE SEQUENCE [LARGE SCALE GENOMIC DNA]</scope>
</reference>
<dbReference type="InterPro" id="IPR000754">
    <property type="entry name" value="Ribosomal_uS9"/>
</dbReference>
<dbReference type="InterPro" id="IPR023035">
    <property type="entry name" value="Ribosomal_uS9_bac/plastid"/>
</dbReference>
<dbReference type="AlphaFoldDB" id="A0A1G2KW72"/>
<dbReference type="EMBL" id="MHQN01000014">
    <property type="protein sequence ID" value="OHA03653.1"/>
    <property type="molecule type" value="Genomic_DNA"/>
</dbReference>
<proteinExistence type="inferred from homology"/>
<dbReference type="GO" id="GO:0003735">
    <property type="term" value="F:structural constituent of ribosome"/>
    <property type="evidence" value="ECO:0007669"/>
    <property type="project" value="InterPro"/>
</dbReference>
<evidence type="ECO:0000256" key="7">
    <source>
        <dbReference type="SAM" id="MobiDB-lite"/>
    </source>
</evidence>
<dbReference type="GO" id="GO:0006412">
    <property type="term" value="P:translation"/>
    <property type="evidence" value="ECO:0007669"/>
    <property type="project" value="UniProtKB-UniRule"/>
</dbReference>
<gene>
    <name evidence="5" type="primary">rpsI</name>
    <name evidence="8" type="ORF">A3C92_01050</name>
</gene>
<comment type="caution">
    <text evidence="8">The sequence shown here is derived from an EMBL/GenBank/DDBJ whole genome shotgun (WGS) entry which is preliminary data.</text>
</comment>
<evidence type="ECO:0000256" key="1">
    <source>
        <dbReference type="ARBA" id="ARBA00005251"/>
    </source>
</evidence>
<evidence type="ECO:0000256" key="5">
    <source>
        <dbReference type="HAMAP-Rule" id="MF_00532"/>
    </source>
</evidence>
<dbReference type="InterPro" id="IPR020568">
    <property type="entry name" value="Ribosomal_Su5_D2-typ_SF"/>
</dbReference>
<dbReference type="GO" id="GO:0003723">
    <property type="term" value="F:RNA binding"/>
    <property type="evidence" value="ECO:0007669"/>
    <property type="project" value="TreeGrafter"/>
</dbReference>
<dbReference type="PANTHER" id="PTHR21569">
    <property type="entry name" value="RIBOSOMAL PROTEIN S9"/>
    <property type="match status" value="1"/>
</dbReference>
<evidence type="ECO:0000313" key="9">
    <source>
        <dbReference type="Proteomes" id="UP000177177"/>
    </source>
</evidence>
<evidence type="ECO:0000256" key="2">
    <source>
        <dbReference type="ARBA" id="ARBA00022980"/>
    </source>
</evidence>
<dbReference type="Proteomes" id="UP000177177">
    <property type="component" value="Unassembled WGS sequence"/>
</dbReference>
<feature type="region of interest" description="Disordered" evidence="7">
    <location>
        <begin position="111"/>
        <end position="136"/>
    </location>
</feature>
<evidence type="ECO:0000256" key="4">
    <source>
        <dbReference type="ARBA" id="ARBA00035259"/>
    </source>
</evidence>
<dbReference type="InterPro" id="IPR020574">
    <property type="entry name" value="Ribosomal_uS9_CS"/>
</dbReference>
<dbReference type="Gene3D" id="3.30.230.10">
    <property type="match status" value="1"/>
</dbReference>
<evidence type="ECO:0000256" key="6">
    <source>
        <dbReference type="RuleBase" id="RU003815"/>
    </source>
</evidence>
<dbReference type="NCBIfam" id="NF001099">
    <property type="entry name" value="PRK00132.1"/>
    <property type="match status" value="1"/>
</dbReference>
<dbReference type="GO" id="GO:0022627">
    <property type="term" value="C:cytosolic small ribosomal subunit"/>
    <property type="evidence" value="ECO:0007669"/>
    <property type="project" value="TreeGrafter"/>
</dbReference>
<organism evidence="8 9">
    <name type="scientific">Candidatus Sungbacteria bacterium RIFCSPHIGHO2_02_FULL_53_17</name>
    <dbReference type="NCBI Taxonomy" id="1802275"/>
    <lineage>
        <taxon>Bacteria</taxon>
        <taxon>Candidatus Sungiibacteriota</taxon>
    </lineage>
</organism>
<sequence length="136" mass="15953">MEAASRRPERYFESVGRRKTAVARVRMYTRPGAFTVNTIPYGQYFPTLELQKIVEDALKKMKLWERFRVSVLVSGGGIHAQSEAVRHGLARSLVTFNADFRKRLKRAGFLKRDPRMKERKKFGLKKARRAPQWQKR</sequence>
<dbReference type="FunFam" id="3.30.230.10:FF:000001">
    <property type="entry name" value="30S ribosomal protein S9"/>
    <property type="match status" value="1"/>
</dbReference>
<protein>
    <recommendedName>
        <fullName evidence="4 5">Small ribosomal subunit protein uS9</fullName>
    </recommendedName>
</protein>
<dbReference type="PANTHER" id="PTHR21569:SF1">
    <property type="entry name" value="SMALL RIBOSOMAL SUBUNIT PROTEIN US9M"/>
    <property type="match status" value="1"/>
</dbReference>
<accession>A0A1G2KW72</accession>